<organism evidence="7 8">
    <name type="scientific">Zopfia rhizophila CBS 207.26</name>
    <dbReference type="NCBI Taxonomy" id="1314779"/>
    <lineage>
        <taxon>Eukaryota</taxon>
        <taxon>Fungi</taxon>
        <taxon>Dikarya</taxon>
        <taxon>Ascomycota</taxon>
        <taxon>Pezizomycotina</taxon>
        <taxon>Dothideomycetes</taxon>
        <taxon>Dothideomycetes incertae sedis</taxon>
        <taxon>Zopfiaceae</taxon>
        <taxon>Zopfia</taxon>
    </lineage>
</organism>
<dbReference type="GO" id="GO:0071949">
    <property type="term" value="F:FAD binding"/>
    <property type="evidence" value="ECO:0007669"/>
    <property type="project" value="InterPro"/>
</dbReference>
<dbReference type="PANTHER" id="PTHR47178:SF6">
    <property type="entry name" value="FAD-BINDING DOMAIN-CONTAINING PROTEIN"/>
    <property type="match status" value="1"/>
</dbReference>
<evidence type="ECO:0000259" key="6">
    <source>
        <dbReference type="Pfam" id="PF01494"/>
    </source>
</evidence>
<feature type="domain" description="FAD-binding" evidence="6">
    <location>
        <begin position="163"/>
        <end position="363"/>
    </location>
</feature>
<proteinExistence type="predicted"/>
<keyword evidence="3" id="KW-0274">FAD</keyword>
<accession>A0A6A6EPJ8</accession>
<dbReference type="SUPFAM" id="SSF51905">
    <property type="entry name" value="FAD/NAD(P)-binding domain"/>
    <property type="match status" value="1"/>
</dbReference>
<name>A0A6A6EPJ8_9PEZI</name>
<keyword evidence="2" id="KW-0285">Flavoprotein</keyword>
<dbReference type="PRINTS" id="PR00420">
    <property type="entry name" value="RNGMNOXGNASE"/>
</dbReference>
<evidence type="ECO:0000256" key="2">
    <source>
        <dbReference type="ARBA" id="ARBA00022630"/>
    </source>
</evidence>
<dbReference type="PANTHER" id="PTHR47178">
    <property type="entry name" value="MONOOXYGENASE, FAD-BINDING"/>
    <property type="match status" value="1"/>
</dbReference>
<evidence type="ECO:0000256" key="5">
    <source>
        <dbReference type="ARBA" id="ARBA00023033"/>
    </source>
</evidence>
<keyword evidence="5" id="KW-0503">Monooxygenase</keyword>
<dbReference type="Proteomes" id="UP000800200">
    <property type="component" value="Unassembled WGS sequence"/>
</dbReference>
<dbReference type="GO" id="GO:0004497">
    <property type="term" value="F:monooxygenase activity"/>
    <property type="evidence" value="ECO:0007669"/>
    <property type="project" value="UniProtKB-KW"/>
</dbReference>
<dbReference type="InterPro" id="IPR002938">
    <property type="entry name" value="FAD-bd"/>
</dbReference>
<keyword evidence="4" id="KW-0560">Oxidoreductase</keyword>
<dbReference type="AlphaFoldDB" id="A0A6A6EPJ8"/>
<sequence length="418" mass="46020">MAPSEQTPFKVIILGAGLAGSLLANGLIHHGIPFECYERMQRDEKHEGYQIRLGAPALIGMRACLSEQQKTAIIAKFGRAGGKKSTAPMIYHKDFSVLLDMSAFPDYSKSAAINRKVLRDSLAEPVFEVGRLQYGKEFERYEIVGSGAQEKVCVWFRDGTSDECDLLISAEGSRSRANEQVGLDNISTVESHVGFATKRDLPTEQIAALPRALLLYLPDGVEESIAAPSQSEDTPEMDNAVTSVYFSFWAPSSIVPSNMKELPINAQWDFITSAIRNWDKAYHEIISVLCGSPIHVYSPRVASRPPTNWRSRVQSRSAPEKGHPRVWLMGDAIHAMLPNRGMGGNQSMQDAAVVVQHLTALADAARASHQPPSHEEIAAACASYEAEMLPRTFAWVRKSGGQRIIVRNLTFLVPLQCT</sequence>
<comment type="cofactor">
    <cofactor evidence="1">
        <name>FAD</name>
        <dbReference type="ChEBI" id="CHEBI:57692"/>
    </cofactor>
</comment>
<dbReference type="Gene3D" id="3.50.50.60">
    <property type="entry name" value="FAD/NAD(P)-binding domain"/>
    <property type="match status" value="1"/>
</dbReference>
<evidence type="ECO:0000313" key="8">
    <source>
        <dbReference type="Proteomes" id="UP000800200"/>
    </source>
</evidence>
<evidence type="ECO:0000313" key="7">
    <source>
        <dbReference type="EMBL" id="KAF2192953.1"/>
    </source>
</evidence>
<gene>
    <name evidence="7" type="ORF">K469DRAFT_551846</name>
</gene>
<dbReference type="EMBL" id="ML994614">
    <property type="protein sequence ID" value="KAF2192953.1"/>
    <property type="molecule type" value="Genomic_DNA"/>
</dbReference>
<protein>
    <submittedName>
        <fullName evidence="7">FAD/NAD(P)-binding domain-containing protein</fullName>
    </submittedName>
</protein>
<evidence type="ECO:0000256" key="3">
    <source>
        <dbReference type="ARBA" id="ARBA00022827"/>
    </source>
</evidence>
<keyword evidence="8" id="KW-1185">Reference proteome</keyword>
<dbReference type="InterPro" id="IPR036188">
    <property type="entry name" value="FAD/NAD-bd_sf"/>
</dbReference>
<reference evidence="7" key="1">
    <citation type="journal article" date="2020" name="Stud. Mycol.">
        <title>101 Dothideomycetes genomes: a test case for predicting lifestyles and emergence of pathogens.</title>
        <authorList>
            <person name="Haridas S."/>
            <person name="Albert R."/>
            <person name="Binder M."/>
            <person name="Bloem J."/>
            <person name="Labutti K."/>
            <person name="Salamov A."/>
            <person name="Andreopoulos B."/>
            <person name="Baker S."/>
            <person name="Barry K."/>
            <person name="Bills G."/>
            <person name="Bluhm B."/>
            <person name="Cannon C."/>
            <person name="Castanera R."/>
            <person name="Culley D."/>
            <person name="Daum C."/>
            <person name="Ezra D."/>
            <person name="Gonzalez J."/>
            <person name="Henrissat B."/>
            <person name="Kuo A."/>
            <person name="Liang C."/>
            <person name="Lipzen A."/>
            <person name="Lutzoni F."/>
            <person name="Magnuson J."/>
            <person name="Mondo S."/>
            <person name="Nolan M."/>
            <person name="Ohm R."/>
            <person name="Pangilinan J."/>
            <person name="Park H.-J."/>
            <person name="Ramirez L."/>
            <person name="Alfaro M."/>
            <person name="Sun H."/>
            <person name="Tritt A."/>
            <person name="Yoshinaga Y."/>
            <person name="Zwiers L.-H."/>
            <person name="Turgeon B."/>
            <person name="Goodwin S."/>
            <person name="Spatafora J."/>
            <person name="Crous P."/>
            <person name="Grigoriev I."/>
        </authorList>
    </citation>
    <scope>NUCLEOTIDE SEQUENCE</scope>
    <source>
        <strain evidence="7">CBS 207.26</strain>
    </source>
</reference>
<evidence type="ECO:0000256" key="1">
    <source>
        <dbReference type="ARBA" id="ARBA00001974"/>
    </source>
</evidence>
<dbReference type="OrthoDB" id="47494at2759"/>
<evidence type="ECO:0000256" key="4">
    <source>
        <dbReference type="ARBA" id="ARBA00023002"/>
    </source>
</evidence>
<dbReference type="Pfam" id="PF01494">
    <property type="entry name" value="FAD_binding_3"/>
    <property type="match status" value="1"/>
</dbReference>